<evidence type="ECO:0000256" key="1">
    <source>
        <dbReference type="SAM" id="Coils"/>
    </source>
</evidence>
<evidence type="ECO:0000313" key="3">
    <source>
        <dbReference type="Proteomes" id="UP000218327"/>
    </source>
</evidence>
<sequence length="188" mass="21023">MNIRLLFVVVGFVYGSQVLADNQDPDKANSSASNNTKPYEIVITPTVTKSDLRGLIQEVESDFFDRFNELNIDDSFDIVCYKMTPPMTHISQRVCEPLFLIQLRSQNASDSTYTLGTQYATGPFGAAVGSGMPPVIMNPEALRRETSESFKLLQENMEELNRTDNELRSIGSALAQLKARLEKFGKED</sequence>
<comment type="caution">
    <text evidence="2">The sequence shown here is derived from an EMBL/GenBank/DDBJ whole genome shotgun (WGS) entry which is preliminary data.</text>
</comment>
<accession>A0A2A5AJM7</accession>
<gene>
    <name evidence="2" type="ORF">COA96_16405</name>
</gene>
<dbReference type="Proteomes" id="UP000218327">
    <property type="component" value="Unassembled WGS sequence"/>
</dbReference>
<feature type="coiled-coil region" evidence="1">
    <location>
        <begin position="143"/>
        <end position="180"/>
    </location>
</feature>
<organism evidence="2 3">
    <name type="scientific">SAR86 cluster bacterium</name>
    <dbReference type="NCBI Taxonomy" id="2030880"/>
    <lineage>
        <taxon>Bacteria</taxon>
        <taxon>Pseudomonadati</taxon>
        <taxon>Pseudomonadota</taxon>
        <taxon>Gammaproteobacteria</taxon>
        <taxon>SAR86 cluster</taxon>
    </lineage>
</organism>
<protein>
    <submittedName>
        <fullName evidence="2">Uncharacterized protein</fullName>
    </submittedName>
</protein>
<dbReference type="AlphaFoldDB" id="A0A2A5AJM7"/>
<evidence type="ECO:0000313" key="2">
    <source>
        <dbReference type="EMBL" id="PCJ19046.1"/>
    </source>
</evidence>
<dbReference type="EMBL" id="NVVJ01000093">
    <property type="protein sequence ID" value="PCJ19046.1"/>
    <property type="molecule type" value="Genomic_DNA"/>
</dbReference>
<name>A0A2A5AJM7_9GAMM</name>
<keyword evidence="1" id="KW-0175">Coiled coil</keyword>
<proteinExistence type="predicted"/>
<reference evidence="3" key="1">
    <citation type="submission" date="2017-08" db="EMBL/GenBank/DDBJ databases">
        <title>A dynamic microbial community with high functional redundancy inhabits the cold, oxic subseafloor aquifer.</title>
        <authorList>
            <person name="Tully B.J."/>
            <person name="Wheat C.G."/>
            <person name="Glazer B.T."/>
            <person name="Huber J.A."/>
        </authorList>
    </citation>
    <scope>NUCLEOTIDE SEQUENCE [LARGE SCALE GENOMIC DNA]</scope>
</reference>